<name>A0ABT6B5N3_9GAMM</name>
<dbReference type="Pfam" id="PF05231">
    <property type="entry name" value="MASE1"/>
    <property type="match status" value="1"/>
</dbReference>
<comment type="caution">
    <text evidence="8">The sequence shown here is derived from an EMBL/GenBank/DDBJ whole genome shotgun (WGS) entry which is preliminary data.</text>
</comment>
<keyword evidence="5 6" id="KW-0472">Membrane</keyword>
<evidence type="ECO:0000256" key="5">
    <source>
        <dbReference type="ARBA" id="ARBA00023136"/>
    </source>
</evidence>
<comment type="subcellular location">
    <subcellularLocation>
        <location evidence="1">Cell membrane</location>
        <topology evidence="1">Multi-pass membrane protein</topology>
    </subcellularLocation>
</comment>
<gene>
    <name evidence="8" type="ORF">P3W24_00405</name>
</gene>
<dbReference type="EMBL" id="JARJJS010000001">
    <property type="protein sequence ID" value="MDF4023435.1"/>
    <property type="molecule type" value="Genomic_DNA"/>
</dbReference>
<evidence type="ECO:0000259" key="7">
    <source>
        <dbReference type="Pfam" id="PF05231"/>
    </source>
</evidence>
<accession>A0ABT6B5N3</accession>
<keyword evidence="4 6" id="KW-1133">Transmembrane helix</keyword>
<feature type="transmembrane region" description="Helical" evidence="6">
    <location>
        <begin position="112"/>
        <end position="136"/>
    </location>
</feature>
<feature type="transmembrane region" description="Helical" evidence="6">
    <location>
        <begin position="30"/>
        <end position="52"/>
    </location>
</feature>
<evidence type="ECO:0000256" key="6">
    <source>
        <dbReference type="SAM" id="Phobius"/>
    </source>
</evidence>
<proteinExistence type="predicted"/>
<sequence>MSYGALGKHVAVAFAYAATYELLRYFSSSLWMLPASLRVACLLLVPRTYWIALVMGDFLPVAQLGLMNADRFGVSWATLVAIPPILFYMPATMFLQKQMRLTVNDGRLHADMILGMMFLCSVMNSLINMLAFVTIVMHDGSPRPEGSLWLFCSWTLGYYLGALTFVPLVIALRSHMIRLDTAQRWEDSRRIRLIRDIVFVMLPISVIFILVAHASITPTMTWIRCLVIIPVALISRRHGWTGAALCATLGSIAVTTSHIAQRDPTTIPAELILAATVSVCLLLSRETGLIQRHRLVA</sequence>
<keyword evidence="3 6" id="KW-0812">Transmembrane</keyword>
<feature type="transmembrane region" description="Helical" evidence="6">
    <location>
        <begin position="148"/>
        <end position="172"/>
    </location>
</feature>
<dbReference type="InterPro" id="IPR007895">
    <property type="entry name" value="MASE1"/>
</dbReference>
<feature type="transmembrane region" description="Helical" evidence="6">
    <location>
        <begin position="72"/>
        <end position="91"/>
    </location>
</feature>
<evidence type="ECO:0000313" key="8">
    <source>
        <dbReference type="EMBL" id="MDF4023435.1"/>
    </source>
</evidence>
<evidence type="ECO:0000256" key="4">
    <source>
        <dbReference type="ARBA" id="ARBA00022989"/>
    </source>
</evidence>
<dbReference type="Proteomes" id="UP001528850">
    <property type="component" value="Unassembled WGS sequence"/>
</dbReference>
<organism evidence="8 9">
    <name type="scientific">Luteibacter sahnii</name>
    <dbReference type="NCBI Taxonomy" id="3021977"/>
    <lineage>
        <taxon>Bacteria</taxon>
        <taxon>Pseudomonadati</taxon>
        <taxon>Pseudomonadota</taxon>
        <taxon>Gammaproteobacteria</taxon>
        <taxon>Lysobacterales</taxon>
        <taxon>Rhodanobacteraceae</taxon>
        <taxon>Luteibacter</taxon>
    </lineage>
</organism>
<evidence type="ECO:0000256" key="3">
    <source>
        <dbReference type="ARBA" id="ARBA00022692"/>
    </source>
</evidence>
<keyword evidence="2" id="KW-1003">Cell membrane</keyword>
<feature type="transmembrane region" description="Helical" evidence="6">
    <location>
        <begin position="6"/>
        <end position="23"/>
    </location>
</feature>
<keyword evidence="9" id="KW-1185">Reference proteome</keyword>
<evidence type="ECO:0000256" key="2">
    <source>
        <dbReference type="ARBA" id="ARBA00022475"/>
    </source>
</evidence>
<feature type="transmembrane region" description="Helical" evidence="6">
    <location>
        <begin position="193"/>
        <end position="213"/>
    </location>
</feature>
<reference evidence="8 9" key="1">
    <citation type="journal article" date="2024" name="Curr. Microbiol.">
        <title>Luteibacter sahnii sp. nov., A Novel Yellow-Colored Xanthomonadin Pigment Producing Probiotic Bacterium from Healthy Rice Seed Microbiome.</title>
        <authorList>
            <person name="Jaiswal G."/>
            <person name="Rana R."/>
            <person name="Nayak P.K."/>
            <person name="Chouhan R."/>
            <person name="Gandhi S.G."/>
            <person name="Patel H.K."/>
            <person name="Patil P.B."/>
        </authorList>
    </citation>
    <scope>NUCLEOTIDE SEQUENCE [LARGE SCALE GENOMIC DNA]</scope>
    <source>
        <strain evidence="8 9">PPL201</strain>
    </source>
</reference>
<protein>
    <submittedName>
        <fullName evidence="8">MASE1 domain-containing protein</fullName>
    </submittedName>
</protein>
<evidence type="ECO:0000313" key="9">
    <source>
        <dbReference type="Proteomes" id="UP001528850"/>
    </source>
</evidence>
<feature type="domain" description="MASE1" evidence="7">
    <location>
        <begin position="25"/>
        <end position="267"/>
    </location>
</feature>
<evidence type="ECO:0000256" key="1">
    <source>
        <dbReference type="ARBA" id="ARBA00004651"/>
    </source>
</evidence>